<evidence type="ECO:0000313" key="1">
    <source>
        <dbReference type="EMBL" id="KAK3025344.1"/>
    </source>
</evidence>
<dbReference type="AlphaFoldDB" id="A0AA88WEE0"/>
<reference evidence="1" key="1">
    <citation type="submission" date="2022-12" db="EMBL/GenBank/DDBJ databases">
        <title>Draft genome assemblies for two species of Escallonia (Escalloniales).</title>
        <authorList>
            <person name="Chanderbali A."/>
            <person name="Dervinis C."/>
            <person name="Anghel I."/>
            <person name="Soltis D."/>
            <person name="Soltis P."/>
            <person name="Zapata F."/>
        </authorList>
    </citation>
    <scope>NUCLEOTIDE SEQUENCE</scope>
    <source>
        <strain evidence="1">UCBG64.0493</strain>
        <tissue evidence="1">Leaf</tissue>
    </source>
</reference>
<organism evidence="1 2">
    <name type="scientific">Escallonia herrerae</name>
    <dbReference type="NCBI Taxonomy" id="1293975"/>
    <lineage>
        <taxon>Eukaryota</taxon>
        <taxon>Viridiplantae</taxon>
        <taxon>Streptophyta</taxon>
        <taxon>Embryophyta</taxon>
        <taxon>Tracheophyta</taxon>
        <taxon>Spermatophyta</taxon>
        <taxon>Magnoliopsida</taxon>
        <taxon>eudicotyledons</taxon>
        <taxon>Gunneridae</taxon>
        <taxon>Pentapetalae</taxon>
        <taxon>asterids</taxon>
        <taxon>campanulids</taxon>
        <taxon>Escalloniales</taxon>
        <taxon>Escalloniaceae</taxon>
        <taxon>Escallonia</taxon>
    </lineage>
</organism>
<comment type="caution">
    <text evidence="1">The sequence shown here is derived from an EMBL/GenBank/DDBJ whole genome shotgun (WGS) entry which is preliminary data.</text>
</comment>
<evidence type="ECO:0000313" key="2">
    <source>
        <dbReference type="Proteomes" id="UP001188597"/>
    </source>
</evidence>
<dbReference type="EMBL" id="JAVXUP010000554">
    <property type="protein sequence ID" value="KAK3025344.1"/>
    <property type="molecule type" value="Genomic_DNA"/>
</dbReference>
<accession>A0AA88WEE0</accession>
<proteinExistence type="predicted"/>
<gene>
    <name evidence="1" type="ORF">RJ639_043853</name>
</gene>
<protein>
    <submittedName>
        <fullName evidence="1">Uncharacterized protein</fullName>
    </submittedName>
</protein>
<dbReference type="Proteomes" id="UP001188597">
    <property type="component" value="Unassembled WGS sequence"/>
</dbReference>
<name>A0AA88WEE0_9ASTE</name>
<sequence length="147" mass="16077">MAVEVDAAATPQLALADTDISTGTDKIRVKSRGKVNAIRARACYRVIVRSIETLNGIYAKTDLTSRVGQNEVSYCRSYLLHCSISFTTSNGRCENQNASRWICTPHMRGTSVFRLILRNDSIPCVFRGFGTSAIGALPGRVFSLTSL</sequence>
<keyword evidence="2" id="KW-1185">Reference proteome</keyword>